<dbReference type="AlphaFoldDB" id="A0A2I8VHZ8"/>
<proteinExistence type="predicted"/>
<sequence length="346" mass="38494">MSDAPQTSNTSTDPNTSTETTESERKNQAATEAARREKQARRKLKQTKSGETIVVDFVANFVAGGSGTFEPLKGRVLMSDRRLILATSDSKTVVPLTSVFDVAVGQVPAEVEEFFDHTVMVGYVVNGIQRTTVVGGDRETIEKFSVLLYRATLRGSTVALKHPAKVGGRLQDDPVREVGLRLDTDQVSFPGTEDLTLSDEVFSIDLGNIVFFEVLERTVLEEKRLVLSVQHVTQEQTVTTEVSMGSRRKMNILGRYLRQMYHYLASDVRNLDVDDDELEVLVGMYSMAGMGDEIDLAPMLGLEEAELDVHLDSLHEDGLIESVEPPYELTPQAQFLINERFEDVNF</sequence>
<evidence type="ECO:0000313" key="2">
    <source>
        <dbReference type="EMBL" id="AUV81563.1"/>
    </source>
</evidence>
<dbReference type="RefSeq" id="WP_103425251.1">
    <property type="nucleotide sequence ID" value="NZ_CP026309.1"/>
</dbReference>
<dbReference type="PANTHER" id="PTHR42201">
    <property type="entry name" value="TAXIS PROTEIN"/>
    <property type="match status" value="1"/>
</dbReference>
<organism evidence="2 3">
    <name type="scientific">Salinigranum rubrum</name>
    <dbReference type="NCBI Taxonomy" id="755307"/>
    <lineage>
        <taxon>Archaea</taxon>
        <taxon>Methanobacteriati</taxon>
        <taxon>Methanobacteriota</taxon>
        <taxon>Stenosarchaea group</taxon>
        <taxon>Halobacteria</taxon>
        <taxon>Halobacteriales</taxon>
        <taxon>Haloferacaceae</taxon>
        <taxon>Salinigranum</taxon>
    </lineage>
</organism>
<evidence type="ECO:0000313" key="3">
    <source>
        <dbReference type="Proteomes" id="UP000236584"/>
    </source>
</evidence>
<protein>
    <submittedName>
        <fullName evidence="2">Chemotaxis protein CheF</fullName>
    </submittedName>
</protein>
<dbReference type="PANTHER" id="PTHR42201:SF1">
    <property type="entry name" value="TAXIS PROTEIN"/>
    <property type="match status" value="1"/>
</dbReference>
<feature type="compositionally biased region" description="Basic and acidic residues" evidence="1">
    <location>
        <begin position="22"/>
        <end position="37"/>
    </location>
</feature>
<name>A0A2I8VHZ8_9EURY</name>
<dbReference type="GO" id="GO:0006935">
    <property type="term" value="P:chemotaxis"/>
    <property type="evidence" value="ECO:0007669"/>
    <property type="project" value="InterPro"/>
</dbReference>
<accession>A0A2I8VHZ8</accession>
<evidence type="ECO:0000256" key="1">
    <source>
        <dbReference type="SAM" id="MobiDB-lite"/>
    </source>
</evidence>
<dbReference type="InterPro" id="IPR007381">
    <property type="entry name" value="CheF1/F2"/>
</dbReference>
<dbReference type="Proteomes" id="UP000236584">
    <property type="component" value="Chromosome"/>
</dbReference>
<dbReference type="Pfam" id="PF04283">
    <property type="entry name" value="CheF-arch"/>
    <property type="match status" value="1"/>
</dbReference>
<dbReference type="GeneID" id="35591975"/>
<dbReference type="KEGG" id="srub:C2R22_07755"/>
<gene>
    <name evidence="2" type="ORF">C2R22_07755</name>
</gene>
<feature type="region of interest" description="Disordered" evidence="1">
    <location>
        <begin position="1"/>
        <end position="45"/>
    </location>
</feature>
<reference evidence="2 3" key="1">
    <citation type="submission" date="2018-01" db="EMBL/GenBank/DDBJ databases">
        <title>Complete genome sequence of Salinigranum rubrum GX10T, an extremely halophilic archaeon isolated from a marine solar saltern.</title>
        <authorList>
            <person name="Han S."/>
        </authorList>
    </citation>
    <scope>NUCLEOTIDE SEQUENCE [LARGE SCALE GENOMIC DNA]</scope>
    <source>
        <strain evidence="2 3">GX10</strain>
    </source>
</reference>
<dbReference type="EMBL" id="CP026309">
    <property type="protein sequence ID" value="AUV81563.1"/>
    <property type="molecule type" value="Genomic_DNA"/>
</dbReference>
<feature type="compositionally biased region" description="Low complexity" evidence="1">
    <location>
        <begin position="7"/>
        <end position="20"/>
    </location>
</feature>
<dbReference type="OrthoDB" id="337296at2157"/>
<keyword evidence="3" id="KW-1185">Reference proteome</keyword>